<feature type="non-terminal residue" evidence="2">
    <location>
        <position position="1"/>
    </location>
</feature>
<accession>A0ABQ9TNW6</accession>
<proteinExistence type="predicted"/>
<evidence type="ECO:0000313" key="2">
    <source>
        <dbReference type="EMBL" id="KAK2086461.1"/>
    </source>
</evidence>
<gene>
    <name evidence="2" type="ORF">P7K49_035886</name>
</gene>
<evidence type="ECO:0000256" key="1">
    <source>
        <dbReference type="SAM" id="MobiDB-lite"/>
    </source>
</evidence>
<feature type="region of interest" description="Disordered" evidence="1">
    <location>
        <begin position="13"/>
        <end position="71"/>
    </location>
</feature>
<organism evidence="2 3">
    <name type="scientific">Saguinus oedipus</name>
    <name type="common">Cotton-top tamarin</name>
    <name type="synonym">Oedipomidas oedipus</name>
    <dbReference type="NCBI Taxonomy" id="9490"/>
    <lineage>
        <taxon>Eukaryota</taxon>
        <taxon>Metazoa</taxon>
        <taxon>Chordata</taxon>
        <taxon>Craniata</taxon>
        <taxon>Vertebrata</taxon>
        <taxon>Euteleostomi</taxon>
        <taxon>Mammalia</taxon>
        <taxon>Eutheria</taxon>
        <taxon>Euarchontoglires</taxon>
        <taxon>Primates</taxon>
        <taxon>Haplorrhini</taxon>
        <taxon>Platyrrhini</taxon>
        <taxon>Cebidae</taxon>
        <taxon>Callitrichinae</taxon>
        <taxon>Saguinus</taxon>
    </lineage>
</organism>
<sequence>LLRQGFRAIQPSLADVAARQSRTSLRKGQEPEPGQKNVPGTPGKAASAHGYHESREESQIQTSACQASHERAGLVCTPGQEIQVSK</sequence>
<dbReference type="Proteomes" id="UP001266305">
    <property type="component" value="Unassembled WGS sequence"/>
</dbReference>
<keyword evidence="3" id="KW-1185">Reference proteome</keyword>
<reference evidence="2 3" key="1">
    <citation type="submission" date="2023-05" db="EMBL/GenBank/DDBJ databases">
        <title>B98-5 Cell Line De Novo Hybrid Assembly: An Optical Mapping Approach.</title>
        <authorList>
            <person name="Kananen K."/>
            <person name="Auerbach J.A."/>
            <person name="Kautto E."/>
            <person name="Blachly J.S."/>
        </authorList>
    </citation>
    <scope>NUCLEOTIDE SEQUENCE [LARGE SCALE GENOMIC DNA]</scope>
    <source>
        <strain evidence="2">B95-8</strain>
        <tissue evidence="2">Cell line</tissue>
    </source>
</reference>
<evidence type="ECO:0000313" key="3">
    <source>
        <dbReference type="Proteomes" id="UP001266305"/>
    </source>
</evidence>
<comment type="caution">
    <text evidence="2">The sequence shown here is derived from an EMBL/GenBank/DDBJ whole genome shotgun (WGS) entry which is preliminary data.</text>
</comment>
<protein>
    <submittedName>
        <fullName evidence="2">Uncharacterized protein</fullName>
    </submittedName>
</protein>
<dbReference type="EMBL" id="JASSZA010000020">
    <property type="protein sequence ID" value="KAK2086461.1"/>
    <property type="molecule type" value="Genomic_DNA"/>
</dbReference>
<name>A0ABQ9TNW6_SAGOE</name>